<dbReference type="Pfam" id="PF05199">
    <property type="entry name" value="GMC_oxred_C"/>
    <property type="match status" value="1"/>
</dbReference>
<dbReference type="InterPro" id="IPR036188">
    <property type="entry name" value="FAD/NAD-bd_sf"/>
</dbReference>
<dbReference type="PROSITE" id="PS00624">
    <property type="entry name" value="GMC_OXRED_2"/>
    <property type="match status" value="1"/>
</dbReference>
<dbReference type="PANTHER" id="PTHR11552:SF78">
    <property type="entry name" value="GLUCOSE-METHANOL-CHOLINE OXIDOREDUCTASE N-TERMINAL DOMAIN-CONTAINING PROTEIN"/>
    <property type="match status" value="1"/>
</dbReference>
<proteinExistence type="inferred from homology"/>
<comment type="cofactor">
    <cofactor evidence="1 3">
        <name>FAD</name>
        <dbReference type="ChEBI" id="CHEBI:57692"/>
    </cofactor>
</comment>
<dbReference type="Proteomes" id="UP000017559">
    <property type="component" value="Unassembled WGS sequence"/>
</dbReference>
<dbReference type="SUPFAM" id="SSF54373">
    <property type="entry name" value="FAD-linked reductases, C-terminal domain"/>
    <property type="match status" value="1"/>
</dbReference>
<organism evidence="7 8">
    <name type="scientific">Moniliophthora roreri (strain MCA 2997)</name>
    <name type="common">Cocoa frosty pod rot fungus</name>
    <name type="synonym">Crinipellis roreri</name>
    <dbReference type="NCBI Taxonomy" id="1381753"/>
    <lineage>
        <taxon>Eukaryota</taxon>
        <taxon>Fungi</taxon>
        <taxon>Dikarya</taxon>
        <taxon>Basidiomycota</taxon>
        <taxon>Agaricomycotina</taxon>
        <taxon>Agaricomycetes</taxon>
        <taxon>Agaricomycetidae</taxon>
        <taxon>Agaricales</taxon>
        <taxon>Marasmiineae</taxon>
        <taxon>Marasmiaceae</taxon>
        <taxon>Moniliophthora</taxon>
    </lineage>
</organism>
<evidence type="ECO:0000256" key="2">
    <source>
        <dbReference type="ARBA" id="ARBA00010790"/>
    </source>
</evidence>
<reference evidence="7 8" key="1">
    <citation type="journal article" date="2014" name="BMC Genomics">
        <title>Genome and secretome analysis of the hemibiotrophic fungal pathogen, Moniliophthora roreri, which causes frosty pod rot disease of cacao: mechanisms of the biotrophic and necrotrophic phases.</title>
        <authorList>
            <person name="Meinhardt L.W."/>
            <person name="Costa G.G.L."/>
            <person name="Thomazella D.P.T."/>
            <person name="Teixeira P.J.P.L."/>
            <person name="Carazzolle M.F."/>
            <person name="Schuster S.C."/>
            <person name="Carlson J.E."/>
            <person name="Guiltinan M.J."/>
            <person name="Mieczkowski P."/>
            <person name="Farmer A."/>
            <person name="Ramaraj T."/>
            <person name="Crozier J."/>
            <person name="Davis R.E."/>
            <person name="Shao J."/>
            <person name="Melnick R.L."/>
            <person name="Pereira G.A.G."/>
            <person name="Bailey B.A."/>
        </authorList>
    </citation>
    <scope>NUCLEOTIDE SEQUENCE [LARGE SCALE GENOMIC DNA]</scope>
    <source>
        <strain evidence="7 8">MCA 2997</strain>
    </source>
</reference>
<comment type="similarity">
    <text evidence="2 4">Belongs to the GMC oxidoreductase family.</text>
</comment>
<dbReference type="Gene3D" id="3.30.560.10">
    <property type="entry name" value="Glucose Oxidase, domain 3"/>
    <property type="match status" value="1"/>
</dbReference>
<feature type="domain" description="Glucose-methanol-choline oxidoreductase N-terminal" evidence="5">
    <location>
        <begin position="86"/>
        <end position="109"/>
    </location>
</feature>
<evidence type="ECO:0000313" key="8">
    <source>
        <dbReference type="Proteomes" id="UP000017559"/>
    </source>
</evidence>
<gene>
    <name evidence="7" type="ORF">Moror_10379</name>
</gene>
<dbReference type="Gene3D" id="3.50.50.60">
    <property type="entry name" value="FAD/NAD(P)-binding domain"/>
    <property type="match status" value="1"/>
</dbReference>
<feature type="domain" description="Glucose-methanol-choline oxidoreductase N-terminal" evidence="6">
    <location>
        <begin position="279"/>
        <end position="293"/>
    </location>
</feature>
<dbReference type="Pfam" id="PF00732">
    <property type="entry name" value="GMC_oxred_N"/>
    <property type="match status" value="1"/>
</dbReference>
<dbReference type="InterPro" id="IPR000172">
    <property type="entry name" value="GMC_OxRdtase_N"/>
</dbReference>
<dbReference type="InterPro" id="IPR007867">
    <property type="entry name" value="GMC_OxRtase_C"/>
</dbReference>
<name>V2WYJ8_MONRO</name>
<dbReference type="InterPro" id="IPR012132">
    <property type="entry name" value="GMC_OxRdtase"/>
</dbReference>
<evidence type="ECO:0000313" key="7">
    <source>
        <dbReference type="EMBL" id="ESK91953.1"/>
    </source>
</evidence>
<dbReference type="GO" id="GO:0016614">
    <property type="term" value="F:oxidoreductase activity, acting on CH-OH group of donors"/>
    <property type="evidence" value="ECO:0007669"/>
    <property type="project" value="InterPro"/>
</dbReference>
<dbReference type="AlphaFoldDB" id="V2WYJ8"/>
<evidence type="ECO:0000256" key="3">
    <source>
        <dbReference type="PIRSR" id="PIRSR000137-2"/>
    </source>
</evidence>
<keyword evidence="4" id="KW-0285">Flavoprotein</keyword>
<evidence type="ECO:0000256" key="4">
    <source>
        <dbReference type="RuleBase" id="RU003968"/>
    </source>
</evidence>
<evidence type="ECO:0000259" key="6">
    <source>
        <dbReference type="PROSITE" id="PS00624"/>
    </source>
</evidence>
<sequence length="608" mass="66430">MTDGAYDIIFAGGGATACVTAGRLAMLDPTLKILLIEAGPHTRELQDHVQPARFFRNLSLPKDTYSHHVGPFSEALGGRAAIVPSGRCVGGGSSVNFVMYTRAAASDYDDWEKLGNPGWGSDSLIPLSNKAETYQVNQGPGINHGTNGPIKVSHSGLDTNIGREFLEVAAEYDSERGIMEDPNDFTTCNAYGKWHRQAPFCLPYVDADSGRRSDTAHHYIYCQEENKNLQILARHRVLRLIIQNGRAVGVEYVSEEDRRSSPLKISKVFASRLVVLSAGSFGSPAILERSGIGSKEVLSKCNIEQIVDLPGVGENYNDHNAGFPPYLTTDKAETVTDIFRGAEEEMEPHLTQWLTDGKGIMASNGVDVGIKMRPNARDLVELGESFTPLWNNFFANNPDKPVMWMGFISGYMGPDKSIKKAFSMGYYTEYPRAIGHVHVRSGTDPYAPLDFNPRYLEHDADVAVLRWGYKRSREFARRVKSYRGEHAPEHPKFPEGSAAAASVASGPVDINAPDIVYTAEDDKAVDDYSRANLSTSWHSLGTCAMKPREKGGVVDPRLNVYGVGGLKIADLSIAPLNVSANTYNTALIIGEKAALLIAEDLGLNELQA</sequence>
<evidence type="ECO:0000256" key="1">
    <source>
        <dbReference type="ARBA" id="ARBA00001974"/>
    </source>
</evidence>
<dbReference type="OrthoDB" id="269227at2759"/>
<dbReference type="PROSITE" id="PS00623">
    <property type="entry name" value="GMC_OXRED_1"/>
    <property type="match status" value="1"/>
</dbReference>
<dbReference type="GO" id="GO:0050660">
    <property type="term" value="F:flavin adenine dinucleotide binding"/>
    <property type="evidence" value="ECO:0007669"/>
    <property type="project" value="InterPro"/>
</dbReference>
<dbReference type="PANTHER" id="PTHR11552">
    <property type="entry name" value="GLUCOSE-METHANOL-CHOLINE GMC OXIDOREDUCTASE"/>
    <property type="match status" value="1"/>
</dbReference>
<protein>
    <submittedName>
        <fullName evidence="7">Alcohol oxidase-like protein</fullName>
    </submittedName>
</protein>
<dbReference type="SUPFAM" id="SSF51905">
    <property type="entry name" value="FAD/NAD(P)-binding domain"/>
    <property type="match status" value="1"/>
</dbReference>
<keyword evidence="3 4" id="KW-0274">FAD</keyword>
<dbReference type="HOGENOM" id="CLU_002865_5_1_1"/>
<feature type="binding site" evidence="3">
    <location>
        <position position="237"/>
    </location>
    <ligand>
        <name>FAD</name>
        <dbReference type="ChEBI" id="CHEBI:57692"/>
    </ligand>
</feature>
<feature type="binding site" evidence="3">
    <location>
        <begin position="537"/>
        <end position="538"/>
    </location>
    <ligand>
        <name>FAD</name>
        <dbReference type="ChEBI" id="CHEBI:57692"/>
    </ligand>
</feature>
<accession>V2WYJ8</accession>
<keyword evidence="8" id="KW-1185">Reference proteome</keyword>
<dbReference type="PIRSF" id="PIRSF000137">
    <property type="entry name" value="Alcohol_oxidase"/>
    <property type="match status" value="1"/>
</dbReference>
<dbReference type="STRING" id="1381753.V2WYJ8"/>
<comment type="caution">
    <text evidence="7">The sequence shown here is derived from an EMBL/GenBank/DDBJ whole genome shotgun (WGS) entry which is preliminary data.</text>
</comment>
<evidence type="ECO:0000259" key="5">
    <source>
        <dbReference type="PROSITE" id="PS00623"/>
    </source>
</evidence>
<dbReference type="EMBL" id="AWSO01000307">
    <property type="protein sequence ID" value="ESK91953.1"/>
    <property type="molecule type" value="Genomic_DNA"/>
</dbReference>
<dbReference type="KEGG" id="mrr:Moror_10379"/>